<dbReference type="SUPFAM" id="SSF52283">
    <property type="entry name" value="Formate/glycerate dehydrogenase catalytic domain-like"/>
    <property type="match status" value="1"/>
</dbReference>
<dbReference type="Pfam" id="PF02826">
    <property type="entry name" value="2-Hacid_dh_C"/>
    <property type="match status" value="1"/>
</dbReference>
<proteinExistence type="inferred from homology"/>
<evidence type="ECO:0000259" key="5">
    <source>
        <dbReference type="Pfam" id="PF02826"/>
    </source>
</evidence>
<dbReference type="RefSeq" id="WP_394006831.1">
    <property type="nucleotide sequence ID" value="NZ_JBAFUR010000001.1"/>
</dbReference>
<evidence type="ECO:0000313" key="7">
    <source>
        <dbReference type="Proteomes" id="UP001604043"/>
    </source>
</evidence>
<dbReference type="InterPro" id="IPR050223">
    <property type="entry name" value="D-isomer_2-hydroxyacid_DH"/>
</dbReference>
<dbReference type="Gene3D" id="3.40.50.720">
    <property type="entry name" value="NAD(P)-binding Rossmann-like Domain"/>
    <property type="match status" value="2"/>
</dbReference>
<feature type="domain" description="D-isomer specific 2-hydroxyacid dehydrogenase NAD-binding" evidence="5">
    <location>
        <begin position="112"/>
        <end position="284"/>
    </location>
</feature>
<comment type="caution">
    <text evidence="6">The sequence shown here is derived from an EMBL/GenBank/DDBJ whole genome shotgun (WGS) entry which is preliminary data.</text>
</comment>
<keyword evidence="1 3" id="KW-0560">Oxidoreductase</keyword>
<dbReference type="InterPro" id="IPR029752">
    <property type="entry name" value="D-isomer_DH_CS1"/>
</dbReference>
<dbReference type="EMBL" id="JBAFUR010000001">
    <property type="protein sequence ID" value="MFG1250829.1"/>
    <property type="molecule type" value="Genomic_DNA"/>
</dbReference>
<reference evidence="6 7" key="1">
    <citation type="submission" date="2024-02" db="EMBL/GenBank/DDBJ databases">
        <title>Expansion and revision of Xanthobacter and proposal of Roseixanthobacter gen. nov.</title>
        <authorList>
            <person name="Soltysiak M.P.M."/>
            <person name="Jalihal A."/>
            <person name="Ory A."/>
            <person name="Chrisophersen C."/>
            <person name="Lee A.D."/>
            <person name="Boulton J."/>
            <person name="Springer M."/>
        </authorList>
    </citation>
    <scope>NUCLEOTIDE SEQUENCE [LARGE SCALE GENOMIC DNA]</scope>
    <source>
        <strain evidence="6 7">CB5</strain>
    </source>
</reference>
<protein>
    <submittedName>
        <fullName evidence="6">2-hydroxyacid dehydrogenase</fullName>
    </submittedName>
</protein>
<evidence type="ECO:0000259" key="4">
    <source>
        <dbReference type="Pfam" id="PF00389"/>
    </source>
</evidence>
<dbReference type="CDD" id="cd12156">
    <property type="entry name" value="HPPR"/>
    <property type="match status" value="1"/>
</dbReference>
<dbReference type="Proteomes" id="UP001604043">
    <property type="component" value="Unassembled WGS sequence"/>
</dbReference>
<dbReference type="PROSITE" id="PS00065">
    <property type="entry name" value="D_2_HYDROXYACID_DH_1"/>
    <property type="match status" value="1"/>
</dbReference>
<keyword evidence="7" id="KW-1185">Reference proteome</keyword>
<keyword evidence="2" id="KW-0520">NAD</keyword>
<dbReference type="SUPFAM" id="SSF51735">
    <property type="entry name" value="NAD(P)-binding Rossmann-fold domains"/>
    <property type="match status" value="1"/>
</dbReference>
<dbReference type="InterPro" id="IPR036291">
    <property type="entry name" value="NAD(P)-bd_dom_sf"/>
</dbReference>
<dbReference type="InterPro" id="IPR006140">
    <property type="entry name" value="D-isomer_DH_NAD-bd"/>
</dbReference>
<accession>A0ABW6ZCH7</accession>
<name>A0ABW6ZCH7_9HYPH</name>
<dbReference type="PANTHER" id="PTHR10996:SF178">
    <property type="entry name" value="2-HYDROXYACID DEHYDROGENASE YGL185C-RELATED"/>
    <property type="match status" value="1"/>
</dbReference>
<feature type="domain" description="D-isomer specific 2-hydroxyacid dehydrogenase catalytic" evidence="4">
    <location>
        <begin position="43"/>
        <end position="315"/>
    </location>
</feature>
<dbReference type="Pfam" id="PF00389">
    <property type="entry name" value="2-Hacid_dh"/>
    <property type="match status" value="1"/>
</dbReference>
<comment type="similarity">
    <text evidence="3">Belongs to the D-isomer specific 2-hydroxyacid dehydrogenase family.</text>
</comment>
<sequence length="323" mass="34064">MTGSAMTDAARPALLLTGSVMEEVVERQLSGRFTLVPLEALNDSNAGAVEAIATRGKVKVDDALMARLPNLKIVGNFGVGYDTVDAAAAAKRGVIVTNTPDVLNEEVADLTLGLLLATVRQIPQGDRFVRSGQWTKGAFPLGPTLRDRTVGILGMGRIGKAIAKRLEAFSVPVVYHSRRPQADVAYRHYPDLVEMARAVDVLVAILPGGPATRHIINAEVLAALGANGILINVARGTVVDEAALLSALKSGTILAAGLDVFEDEPNVPEAFFALDNVVLLPHVGSATHFTRAAMGQLVVDNILSFFDGKGPLTPVAETPWPRG</sequence>
<organism evidence="6 7">
    <name type="scientific">Xanthobacter aminoxidans</name>
    <dbReference type="NCBI Taxonomy" id="186280"/>
    <lineage>
        <taxon>Bacteria</taxon>
        <taxon>Pseudomonadati</taxon>
        <taxon>Pseudomonadota</taxon>
        <taxon>Alphaproteobacteria</taxon>
        <taxon>Hyphomicrobiales</taxon>
        <taxon>Xanthobacteraceae</taxon>
        <taxon>Xanthobacter</taxon>
    </lineage>
</organism>
<evidence type="ECO:0000256" key="2">
    <source>
        <dbReference type="ARBA" id="ARBA00023027"/>
    </source>
</evidence>
<dbReference type="PANTHER" id="PTHR10996">
    <property type="entry name" value="2-HYDROXYACID DEHYDROGENASE-RELATED"/>
    <property type="match status" value="1"/>
</dbReference>
<evidence type="ECO:0000313" key="6">
    <source>
        <dbReference type="EMBL" id="MFG1250829.1"/>
    </source>
</evidence>
<evidence type="ECO:0000256" key="3">
    <source>
        <dbReference type="RuleBase" id="RU003719"/>
    </source>
</evidence>
<gene>
    <name evidence="6" type="ORF">V5F30_01345</name>
</gene>
<dbReference type="InterPro" id="IPR006139">
    <property type="entry name" value="D-isomer_2_OHA_DH_cat_dom"/>
</dbReference>
<evidence type="ECO:0000256" key="1">
    <source>
        <dbReference type="ARBA" id="ARBA00023002"/>
    </source>
</evidence>